<accession>A0A1W2CU63</accession>
<keyword evidence="2" id="KW-1185">Reference proteome</keyword>
<gene>
    <name evidence="1" type="ORF">SAMN02745168_0221</name>
</gene>
<sequence>MLNDYAELVKKSLAPMIRQYGFQFAQLDSDEMFLIGKGFALYVFIDRRDRRGDIWYVSLDPKGIIRAHTLMYVFADRFTSMDRAAAGYPLPQEATDEYIAATFRVANKGLLDHCHDILSGDKTWLNGYQDQEGESSRHIARFLAPYFRRQGYYVKSEEE</sequence>
<evidence type="ECO:0000313" key="1">
    <source>
        <dbReference type="EMBL" id="SMC88780.1"/>
    </source>
</evidence>
<evidence type="ECO:0000313" key="2">
    <source>
        <dbReference type="Proteomes" id="UP000192790"/>
    </source>
</evidence>
<name>A0A1W2CU63_9FIRM</name>
<dbReference type="AlphaFoldDB" id="A0A1W2CU63"/>
<dbReference type="OrthoDB" id="1864888at2"/>
<proteinExistence type="predicted"/>
<dbReference type="RefSeq" id="WP_084235639.1">
    <property type="nucleotide sequence ID" value="NZ_FWXW01000013.1"/>
</dbReference>
<dbReference type="Proteomes" id="UP000192790">
    <property type="component" value="Unassembled WGS sequence"/>
</dbReference>
<organism evidence="1 2">
    <name type="scientific">Papillibacter cinnamivorans DSM 12816</name>
    <dbReference type="NCBI Taxonomy" id="1122930"/>
    <lineage>
        <taxon>Bacteria</taxon>
        <taxon>Bacillati</taxon>
        <taxon>Bacillota</taxon>
        <taxon>Clostridia</taxon>
        <taxon>Eubacteriales</taxon>
        <taxon>Oscillospiraceae</taxon>
        <taxon>Papillibacter</taxon>
    </lineage>
</organism>
<protein>
    <submittedName>
        <fullName evidence="1">Uncharacterized protein</fullName>
    </submittedName>
</protein>
<dbReference type="EMBL" id="FWXW01000013">
    <property type="protein sequence ID" value="SMC88780.1"/>
    <property type="molecule type" value="Genomic_DNA"/>
</dbReference>
<reference evidence="1 2" key="1">
    <citation type="submission" date="2017-04" db="EMBL/GenBank/DDBJ databases">
        <authorList>
            <person name="Afonso C.L."/>
            <person name="Miller P.J."/>
            <person name="Scott M.A."/>
            <person name="Spackman E."/>
            <person name="Goraichik I."/>
            <person name="Dimitrov K.M."/>
            <person name="Suarez D.L."/>
            <person name="Swayne D.E."/>
        </authorList>
    </citation>
    <scope>NUCLEOTIDE SEQUENCE [LARGE SCALE GENOMIC DNA]</scope>
    <source>
        <strain evidence="1 2">DSM 12816</strain>
    </source>
</reference>
<dbReference type="STRING" id="1122930.SAMN02745168_0221"/>